<evidence type="ECO:0000256" key="1">
    <source>
        <dbReference type="SAM" id="Phobius"/>
    </source>
</evidence>
<keyword evidence="4" id="KW-1185">Reference proteome</keyword>
<keyword evidence="1" id="KW-0472">Membrane</keyword>
<evidence type="ECO:0000313" key="4">
    <source>
        <dbReference type="Proteomes" id="UP001597231"/>
    </source>
</evidence>
<accession>A0ABW3TVI7</accession>
<dbReference type="Gene3D" id="3.10.450.310">
    <property type="match status" value="1"/>
</dbReference>
<dbReference type="Gene3D" id="3.30.310.160">
    <property type="entry name" value="YycH protein, domain 2"/>
    <property type="match status" value="1"/>
</dbReference>
<comment type="caution">
    <text evidence="3">The sequence shown here is derived from an EMBL/GenBank/DDBJ whole genome shotgun (WGS) entry which is preliminary data.</text>
</comment>
<dbReference type="RefSeq" id="WP_381479833.1">
    <property type="nucleotide sequence ID" value="NZ_JBHTLT010000019.1"/>
</dbReference>
<dbReference type="EMBL" id="JBHTLT010000019">
    <property type="protein sequence ID" value="MFD1204284.1"/>
    <property type="molecule type" value="Genomic_DNA"/>
</dbReference>
<dbReference type="Proteomes" id="UP001597231">
    <property type="component" value="Unassembled WGS sequence"/>
</dbReference>
<sequence length="442" mass="51410">MGLKYIEPIKSIILLLLVIMSITFTFSIWTYSPHLEPIGELPTVDISIGERLQIKDIIKPYKLTIQYEDGLKGTTDLQDIEKVTNEMSRWKISQLTLVDNEMNREKFKSFLEQPNQYTLYFHGQVPLPVYDEILTIEETDVPEKTFDYIVVTWDPKNIGFDVHFINREAGSHYEGKVVAKELLQSYQTIVTEGQGFPEYEQLQLNEPVYIALPSEGIQMKKRTFYQEEISPTRFRDALFNDPYAVRRTQVGSNIEEFGDDHALMTVHTDTKTLNFVHPAAESREMISATELLLGVFDSINEHGGWTDQFRYTYMNPYSRYVKFQLFSNGYPVYSDNSGLTTEITQTFGEGRVFHYIRPYYTLDGPFTDEDYTMPSGTAVAQMLMESDKLDFKMVEEITVGYYMTYDAERRIFIMEPSWYYLFKGDWIRFSPESLGGDQIGLE</sequence>
<gene>
    <name evidence="3" type="ORF">ACFQ38_03970</name>
</gene>
<keyword evidence="1" id="KW-1133">Transmembrane helix</keyword>
<dbReference type="InterPro" id="IPR042274">
    <property type="entry name" value="YycH/YycI_2"/>
</dbReference>
<dbReference type="InterPro" id="IPR009996">
    <property type="entry name" value="YycH"/>
</dbReference>
<dbReference type="CDD" id="cd15787">
    <property type="entry name" value="YycH_N"/>
    <property type="match status" value="1"/>
</dbReference>
<feature type="domain" description="Regulatory protein YycH" evidence="2">
    <location>
        <begin position="7"/>
        <end position="428"/>
    </location>
</feature>
<evidence type="ECO:0000259" key="2">
    <source>
        <dbReference type="Pfam" id="PF07435"/>
    </source>
</evidence>
<organism evidence="3 4">
    <name type="scientific">Sporosarcina contaminans</name>
    <dbReference type="NCBI Taxonomy" id="633403"/>
    <lineage>
        <taxon>Bacteria</taxon>
        <taxon>Bacillati</taxon>
        <taxon>Bacillota</taxon>
        <taxon>Bacilli</taxon>
        <taxon>Bacillales</taxon>
        <taxon>Caryophanaceae</taxon>
        <taxon>Sporosarcina</taxon>
    </lineage>
</organism>
<name>A0ABW3TVI7_9BACL</name>
<keyword evidence="1" id="KW-0812">Transmembrane</keyword>
<feature type="transmembrane region" description="Helical" evidence="1">
    <location>
        <begin position="12"/>
        <end position="31"/>
    </location>
</feature>
<evidence type="ECO:0000313" key="3">
    <source>
        <dbReference type="EMBL" id="MFD1204284.1"/>
    </source>
</evidence>
<protein>
    <submittedName>
        <fullName evidence="3">YycH family regulatory protein</fullName>
    </submittedName>
</protein>
<reference evidence="4" key="1">
    <citation type="journal article" date="2019" name="Int. J. Syst. Evol. Microbiol.">
        <title>The Global Catalogue of Microorganisms (GCM) 10K type strain sequencing project: providing services to taxonomists for standard genome sequencing and annotation.</title>
        <authorList>
            <consortium name="The Broad Institute Genomics Platform"/>
            <consortium name="The Broad Institute Genome Sequencing Center for Infectious Disease"/>
            <person name="Wu L."/>
            <person name="Ma J."/>
        </authorList>
    </citation>
    <scope>NUCLEOTIDE SEQUENCE [LARGE SCALE GENOMIC DNA]</scope>
    <source>
        <strain evidence="4">CCUG 53915</strain>
    </source>
</reference>
<dbReference type="Pfam" id="PF07435">
    <property type="entry name" value="YycH"/>
    <property type="match status" value="1"/>
</dbReference>
<proteinExistence type="predicted"/>